<dbReference type="Gene3D" id="3.10.20.300">
    <property type="entry name" value="mk0293 like domain"/>
    <property type="match status" value="1"/>
</dbReference>
<dbReference type="PANTHER" id="PTHR36566:SF1">
    <property type="entry name" value="PYRIDINIUM-3,5-BISTHIOCARBOXYLIC ACID MONONUCLEOTIDE NICKEL INSERTION PROTEIN"/>
    <property type="match status" value="1"/>
</dbReference>
<dbReference type="Pfam" id="PF01969">
    <property type="entry name" value="Ni_insertion"/>
    <property type="match status" value="1"/>
</dbReference>
<evidence type="ECO:0000313" key="2">
    <source>
        <dbReference type="EMBL" id="EFB91233.1"/>
    </source>
</evidence>
<accession>A0ABM9ZWD1</accession>
<dbReference type="GeneID" id="90986611"/>
<reference evidence="2 3" key="1">
    <citation type="submission" date="2009-12" db="EMBL/GenBank/DDBJ databases">
        <authorList>
            <person name="Shrivastava S."/>
            <person name="Madupu R."/>
            <person name="Durkin A.S."/>
            <person name="Torralba M."/>
            <person name="Methe B."/>
            <person name="Sutton G.G."/>
            <person name="Strausberg R.L."/>
            <person name="Nelson K.E."/>
        </authorList>
    </citation>
    <scope>NUCLEOTIDE SEQUENCE [LARGE SCALE GENOMIC DNA]</scope>
    <source>
        <strain evidence="2 3">W5455</strain>
    </source>
</reference>
<proteinExistence type="predicted"/>
<dbReference type="InterPro" id="IPR002822">
    <property type="entry name" value="Ni_insertion"/>
</dbReference>
<dbReference type="PANTHER" id="PTHR36566">
    <property type="entry name" value="NICKEL INSERTION PROTEIN-RELATED"/>
    <property type="match status" value="1"/>
</dbReference>
<sequence>MKTLYIDCTAGISGSRLIGALLDLKKEDADEFKRRMSWLRRHGCAWTVGPARRNGWTGIEAEPVSSGRKDLGFAEIETLLDESKLLPEMKERAFSAFNDLKTVGCVFRGDEGGAPLLDARLVFEIVGALALLETLQVDSVYSSPINVGGRVSGSGRSAVSAPVSLFLKGMTVFAREGEHERTTLSGALLLKALSASTAPLPAGRLIAGGCGGDSSPGSDEALHVMVLEQNDEAALPYLTGKIVVMETNIDDMNPQDYQNLEERLFACGALDVFFTPILMKKMRPAVRLTCVSSPADREKLGEIILRYSTTIGLRWSEVNRMTLKRRIQRFESSVGPVSMKLSRWGDEIVRVTAEYEDLKRISRETGRPLEQLRPLVVSEFRQKEDL</sequence>
<dbReference type="RefSeq" id="WP_009164297.1">
    <property type="nucleotide sequence ID" value="NZ_ADFP01000047.1"/>
</dbReference>
<gene>
    <name evidence="2" type="ORF">HMPREF7215_0324</name>
</gene>
<evidence type="ECO:0000313" key="3">
    <source>
        <dbReference type="Proteomes" id="UP000006462"/>
    </source>
</evidence>
<comment type="caution">
    <text evidence="2">The sequence shown here is derived from an EMBL/GenBank/DDBJ whole genome shotgun (WGS) entry which is preliminary data.</text>
</comment>
<name>A0ABM9ZWD1_9BACT</name>
<organism evidence="2 3">
    <name type="scientific">Pyramidobacter piscolens W5455</name>
    <dbReference type="NCBI Taxonomy" id="352165"/>
    <lineage>
        <taxon>Bacteria</taxon>
        <taxon>Thermotogati</taxon>
        <taxon>Synergistota</taxon>
        <taxon>Synergistia</taxon>
        <taxon>Synergistales</taxon>
        <taxon>Dethiosulfovibrionaceae</taxon>
        <taxon>Pyramidobacter</taxon>
    </lineage>
</organism>
<dbReference type="Gene3D" id="3.30.70.1380">
    <property type="entry name" value="Transcriptional regulatory protein pf0864 domain like"/>
    <property type="match status" value="1"/>
</dbReference>
<dbReference type="Proteomes" id="UP000006462">
    <property type="component" value="Unassembled WGS sequence"/>
</dbReference>
<evidence type="ECO:0000256" key="1">
    <source>
        <dbReference type="ARBA" id="ARBA00022596"/>
    </source>
</evidence>
<dbReference type="EMBL" id="ADFP01000047">
    <property type="protein sequence ID" value="EFB91233.1"/>
    <property type="molecule type" value="Genomic_DNA"/>
</dbReference>
<protein>
    <submittedName>
        <fullName evidence="2">TIGR00299 family protein</fullName>
    </submittedName>
</protein>
<keyword evidence="1" id="KW-0533">Nickel</keyword>
<keyword evidence="3" id="KW-1185">Reference proteome</keyword>